<evidence type="ECO:0000259" key="9">
    <source>
        <dbReference type="PROSITE" id="PS50011"/>
    </source>
</evidence>
<evidence type="ECO:0000256" key="5">
    <source>
        <dbReference type="ARBA" id="ARBA00022777"/>
    </source>
</evidence>
<comment type="caution">
    <text evidence="10">The sequence shown here is derived from an EMBL/GenBank/DDBJ whole genome shotgun (WGS) entry which is preliminary data.</text>
</comment>
<evidence type="ECO:0000256" key="1">
    <source>
        <dbReference type="ARBA" id="ARBA00022527"/>
    </source>
</evidence>
<name>A0A2G8SI48_9APHY</name>
<feature type="compositionally biased region" description="Low complexity" evidence="8">
    <location>
        <begin position="35"/>
        <end position="66"/>
    </location>
</feature>
<keyword evidence="4 7" id="KW-0547">Nucleotide-binding</keyword>
<keyword evidence="1" id="KW-0723">Serine/threonine-protein kinase</keyword>
<dbReference type="InterPro" id="IPR011009">
    <property type="entry name" value="Kinase-like_dom_sf"/>
</dbReference>
<dbReference type="EMBL" id="AYKW01000008">
    <property type="protein sequence ID" value="PIL33238.1"/>
    <property type="molecule type" value="Genomic_DNA"/>
</dbReference>
<keyword evidence="6 7" id="KW-0067">ATP-binding</keyword>
<reference evidence="10 11" key="1">
    <citation type="journal article" date="2015" name="Sci. Rep.">
        <title>Chromosome-level genome map provides insights into diverse defense mechanisms in the medicinal fungus Ganoderma sinense.</title>
        <authorList>
            <person name="Zhu Y."/>
            <person name="Xu J."/>
            <person name="Sun C."/>
            <person name="Zhou S."/>
            <person name="Xu H."/>
            <person name="Nelson D.R."/>
            <person name="Qian J."/>
            <person name="Song J."/>
            <person name="Luo H."/>
            <person name="Xiang L."/>
            <person name="Li Y."/>
            <person name="Xu Z."/>
            <person name="Ji A."/>
            <person name="Wang L."/>
            <person name="Lu S."/>
            <person name="Hayward A."/>
            <person name="Sun W."/>
            <person name="Li X."/>
            <person name="Schwartz D.C."/>
            <person name="Wang Y."/>
            <person name="Chen S."/>
        </authorList>
    </citation>
    <scope>NUCLEOTIDE SEQUENCE [LARGE SCALE GENOMIC DNA]</scope>
    <source>
        <strain evidence="10 11">ZZ0214-1</strain>
    </source>
</reference>
<feature type="domain" description="Protein kinase" evidence="9">
    <location>
        <begin position="331"/>
        <end position="621"/>
    </location>
</feature>
<keyword evidence="2" id="KW-0597">Phosphoprotein</keyword>
<feature type="region of interest" description="Disordered" evidence="8">
    <location>
        <begin position="32"/>
        <end position="69"/>
    </location>
</feature>
<dbReference type="Gene3D" id="1.10.510.10">
    <property type="entry name" value="Transferase(Phosphotransferase) domain 1"/>
    <property type="match status" value="1"/>
</dbReference>
<dbReference type="InterPro" id="IPR008271">
    <property type="entry name" value="Ser/Thr_kinase_AS"/>
</dbReference>
<dbReference type="PROSITE" id="PS00107">
    <property type="entry name" value="PROTEIN_KINASE_ATP"/>
    <property type="match status" value="1"/>
</dbReference>
<dbReference type="GO" id="GO:0004674">
    <property type="term" value="F:protein serine/threonine kinase activity"/>
    <property type="evidence" value="ECO:0007669"/>
    <property type="project" value="UniProtKB-KW"/>
</dbReference>
<evidence type="ECO:0000256" key="8">
    <source>
        <dbReference type="SAM" id="MobiDB-lite"/>
    </source>
</evidence>
<dbReference type="GO" id="GO:0005524">
    <property type="term" value="F:ATP binding"/>
    <property type="evidence" value="ECO:0007669"/>
    <property type="project" value="UniProtKB-UniRule"/>
</dbReference>
<sequence length="667" mass="71622">MENSKPWWPSSGAALARHFGLAPQLGGYSATKAWSTPSSISSSCSSSTSSPSPTSPGPTSSASLTTFVGLNRRLEAPSSPGTHSRYFPSLVQHSSSISEESSNSNSSPIPTPIKLPWYFPSSKPPVAKKDIIEAFLGQPNVCTPSRLSGLGLGLASRPLSPPSMAPQPKRLLNPSPFIVPLPALSRPSSACSSWSSGSERSVPGTPLSFPGFGGSAVWSPHAPYTSQWPSATEIAASFGLQYKSRVGTTCDNALGLLDAEQNSCDVPLSSAYPGPPPGLPPPSRLVASHGLDLPSLGPCLPDVDFEDFEDVGEVTTITRRAAEIVHAGMSFKVTSTLGVGASARVFGADHAGKRYAVKVIHKTAAAASGFTRGEYLHELEVFRRISQAPETHEFLSTLKMSWEDVLQDRICFVMDLYPTDLFSVLSEGAPITATDRQLYCKELISAVSALRDLGIVHGDIKPSNVLIDARGRAVLSDFGNAEDASSCPDGYEFWKSHVMSGTPPYMAPEVASIGVQEHGYGASADVWSLGLVFLEIFGQFAGAYFDVWTVEDVRVQHAKLDRQGIDLQKVPRFEMPGCLEIMLDAMLQYYEELRPTVEELAEWSACPMNWEISPDATHDWVPMSESCWDVGESNLADFLSFGDSANVAPSGEENPADFEYRALEAFA</sequence>
<accession>A0A2G8SI48</accession>
<dbReference type="PANTHER" id="PTHR24351">
    <property type="entry name" value="RIBOSOMAL PROTEIN S6 KINASE"/>
    <property type="match status" value="1"/>
</dbReference>
<gene>
    <name evidence="10" type="ORF">GSI_04688</name>
</gene>
<evidence type="ECO:0000313" key="11">
    <source>
        <dbReference type="Proteomes" id="UP000230002"/>
    </source>
</evidence>
<keyword evidence="5" id="KW-0418">Kinase</keyword>
<dbReference type="Proteomes" id="UP000230002">
    <property type="component" value="Unassembled WGS sequence"/>
</dbReference>
<protein>
    <recommendedName>
        <fullName evidence="9">Protein kinase domain-containing protein</fullName>
    </recommendedName>
</protein>
<keyword evidence="11" id="KW-1185">Reference proteome</keyword>
<dbReference type="PROSITE" id="PS00108">
    <property type="entry name" value="PROTEIN_KINASE_ST"/>
    <property type="match status" value="1"/>
</dbReference>
<dbReference type="SMART" id="SM00220">
    <property type="entry name" value="S_TKc"/>
    <property type="match status" value="1"/>
</dbReference>
<evidence type="ECO:0000256" key="6">
    <source>
        <dbReference type="ARBA" id="ARBA00022840"/>
    </source>
</evidence>
<dbReference type="SUPFAM" id="SSF56112">
    <property type="entry name" value="Protein kinase-like (PK-like)"/>
    <property type="match status" value="1"/>
</dbReference>
<keyword evidence="3" id="KW-0808">Transferase</keyword>
<feature type="binding site" evidence="7">
    <location>
        <position position="358"/>
    </location>
    <ligand>
        <name>ATP</name>
        <dbReference type="ChEBI" id="CHEBI:30616"/>
    </ligand>
</feature>
<dbReference type="AlphaFoldDB" id="A0A2G8SI48"/>
<dbReference type="InterPro" id="IPR017441">
    <property type="entry name" value="Protein_kinase_ATP_BS"/>
</dbReference>
<organism evidence="10 11">
    <name type="scientific">Ganoderma sinense ZZ0214-1</name>
    <dbReference type="NCBI Taxonomy" id="1077348"/>
    <lineage>
        <taxon>Eukaryota</taxon>
        <taxon>Fungi</taxon>
        <taxon>Dikarya</taxon>
        <taxon>Basidiomycota</taxon>
        <taxon>Agaricomycotina</taxon>
        <taxon>Agaricomycetes</taxon>
        <taxon>Polyporales</taxon>
        <taxon>Polyporaceae</taxon>
        <taxon>Ganoderma</taxon>
    </lineage>
</organism>
<proteinExistence type="predicted"/>
<evidence type="ECO:0000256" key="4">
    <source>
        <dbReference type="ARBA" id="ARBA00022741"/>
    </source>
</evidence>
<evidence type="ECO:0000256" key="3">
    <source>
        <dbReference type="ARBA" id="ARBA00022679"/>
    </source>
</evidence>
<evidence type="ECO:0000256" key="7">
    <source>
        <dbReference type="PROSITE-ProRule" id="PRU10141"/>
    </source>
</evidence>
<dbReference type="Pfam" id="PF00069">
    <property type="entry name" value="Pkinase"/>
    <property type="match status" value="1"/>
</dbReference>
<dbReference type="OrthoDB" id="193860at2759"/>
<evidence type="ECO:0000313" key="10">
    <source>
        <dbReference type="EMBL" id="PIL33238.1"/>
    </source>
</evidence>
<evidence type="ECO:0000256" key="2">
    <source>
        <dbReference type="ARBA" id="ARBA00022553"/>
    </source>
</evidence>
<dbReference type="PROSITE" id="PS50011">
    <property type="entry name" value="PROTEIN_KINASE_DOM"/>
    <property type="match status" value="1"/>
</dbReference>
<dbReference type="InterPro" id="IPR000719">
    <property type="entry name" value="Prot_kinase_dom"/>
</dbReference>
<dbReference type="STRING" id="1077348.A0A2G8SI48"/>